<feature type="compositionally biased region" description="Pro residues" evidence="1">
    <location>
        <begin position="882"/>
        <end position="891"/>
    </location>
</feature>
<dbReference type="PANTHER" id="PTHR48233:SF4">
    <property type="entry name" value="MUCIN 4B, ISOFORM B-RELATED"/>
    <property type="match status" value="1"/>
</dbReference>
<evidence type="ECO:0000313" key="6">
    <source>
        <dbReference type="Proteomes" id="UP000789390"/>
    </source>
</evidence>
<reference evidence="5" key="1">
    <citation type="submission" date="2021-11" db="EMBL/GenBank/DDBJ databases">
        <authorList>
            <person name="Schell T."/>
        </authorList>
    </citation>
    <scope>NUCLEOTIDE SEQUENCE</scope>
    <source>
        <strain evidence="5">M5</strain>
    </source>
</reference>
<protein>
    <recommendedName>
        <fullName evidence="4">Calcium-activated chloride channel N-terminal domain-containing protein</fullName>
    </recommendedName>
</protein>
<dbReference type="Proteomes" id="UP000789390">
    <property type="component" value="Unassembled WGS sequence"/>
</dbReference>
<feature type="signal peptide" evidence="3">
    <location>
        <begin position="1"/>
        <end position="22"/>
    </location>
</feature>
<organism evidence="5 6">
    <name type="scientific">Daphnia galeata</name>
    <dbReference type="NCBI Taxonomy" id="27404"/>
    <lineage>
        <taxon>Eukaryota</taxon>
        <taxon>Metazoa</taxon>
        <taxon>Ecdysozoa</taxon>
        <taxon>Arthropoda</taxon>
        <taxon>Crustacea</taxon>
        <taxon>Branchiopoda</taxon>
        <taxon>Diplostraca</taxon>
        <taxon>Cladocera</taxon>
        <taxon>Anomopoda</taxon>
        <taxon>Daphniidae</taxon>
        <taxon>Daphnia</taxon>
    </lineage>
</organism>
<dbReference type="InterPro" id="IPR013642">
    <property type="entry name" value="CLCA_N"/>
</dbReference>
<sequence length="1188" mass="131217">MYIIDLMAIISILLFISAVAESSVVLQDNGYTNIVVAISEDIVQPQDQGFAMIESLKELLTETSSILLVATNYTMYLKDIKILVPSTWNVNASTTEDSFELADIRVTKDSNASYGSLPNTLHSGKCGVAGNFITLPLDYVIDENDNTTVKAKATVQQWAQYRYGVFEEHGYPNDKILPYFYRHPDGYDAVTSSNNTIVKGDLISLSGGDCQIDENGLISNQSECRFIPSTTGQSATSSLMSFHWLDSVIGFSEKDTHDKRPPHRQNRLCSSRSSSEIIFQSPDLIYNEPKPEQNPLPEFRLFQNKMLPVLYLAIDKSKPSSPNNAGESGLQILTRSLNALFISLGSIHPDIYVAWSTFENTDSGYGIYLKEEIAPIRFEDGKEMLHSQLNNLTFSENVLSRDVSAVLRDAEPRLRQYKDTGGSILYIITSTESATKDTVLETDLAEKCLLNNIKLVVAESGPGNQALSRFSIMSEGSYYYKISWGTTAFFTPINKEIDYLCANGIKSQRRTIISKKDSLSTSDPWTGSFSIDETIGKNTTVVLQSSIQGSFTVTIDSPSGEQLILENDNRTRNWNYAYSTVGVNWLPLIDLAEVGEWNYTVSYNSSTCSTCETVSSSIRRGAGSDLPKFKSWISLTPGFDYVDMSQHPAIIQVRFDTKAGRLGGLTVTADLIQNSVVVESIPLTDTGTFDTDISSDGIYSAIFYPENDGNYTVNLYALQPNDGVYEKNRMMMNDQNSFCCGSSLPTINLKYFQSTFIEAITFEVRNSSVPSQESTTIIIDFQASTYGVDKGNVYVLLSWTVPFDTQSQIVRYSEDYNQLLNEFDQAPEATVVYGSLDIFEAGSSIEIYVSSSYTEGRNVYFVVETTTAKDRKSRSSLVWTEPYPPENPFIPPSTTQGPTVTTEETVTTTEVTTTEQSTITTTTPEDTTSVTTEQDITTIFTTEEIVTTISTTGQEITSTIMTTQEDTSVTTTPPSVITTEDTSSSTNDLPDTTVNPTTPPNKLSSAEIGYIVGGVILFICIVVGVFLYYKKKRDGRPSVNVDFESNSGGKRTETILPRVPLTVTEKKSIEIQPPGEQEQVSKSLSELGSNDVNSSANWSSNDDKQDTNDLIPQRSSMESNIVDITKVALRREAKQEIKDPAHKGNKNTNILVISDRYSQKLLKSGSTNSLLPTGENVPVNHIDANTSQ</sequence>
<feature type="compositionally biased region" description="Polar residues" evidence="1">
    <location>
        <begin position="1078"/>
        <end position="1100"/>
    </location>
</feature>
<feature type="region of interest" description="Disordered" evidence="1">
    <location>
        <begin position="880"/>
        <end position="899"/>
    </location>
</feature>
<dbReference type="InterPro" id="IPR053361">
    <property type="entry name" value="Vulval_dev_neg_regulator"/>
</dbReference>
<keyword evidence="6" id="KW-1185">Reference proteome</keyword>
<dbReference type="Pfam" id="PF08434">
    <property type="entry name" value="CLCA"/>
    <property type="match status" value="1"/>
</dbReference>
<keyword evidence="2" id="KW-0472">Membrane</keyword>
<evidence type="ECO:0000256" key="3">
    <source>
        <dbReference type="SAM" id="SignalP"/>
    </source>
</evidence>
<dbReference type="OrthoDB" id="687730at2759"/>
<feature type="compositionally biased region" description="Polar residues" evidence="1">
    <location>
        <begin position="1108"/>
        <end position="1117"/>
    </location>
</feature>
<dbReference type="EMBL" id="CAKKLH010000079">
    <property type="protein sequence ID" value="CAH0102417.1"/>
    <property type="molecule type" value="Genomic_DNA"/>
</dbReference>
<keyword evidence="2" id="KW-0812">Transmembrane</keyword>
<proteinExistence type="predicted"/>
<evidence type="ECO:0000256" key="2">
    <source>
        <dbReference type="SAM" id="Phobius"/>
    </source>
</evidence>
<dbReference type="AlphaFoldDB" id="A0A8J2W2J4"/>
<feature type="compositionally biased region" description="Low complexity" evidence="1">
    <location>
        <begin position="965"/>
        <end position="996"/>
    </location>
</feature>
<name>A0A8J2W2J4_9CRUS</name>
<keyword evidence="3" id="KW-0732">Signal</keyword>
<comment type="caution">
    <text evidence="5">The sequence shown here is derived from an EMBL/GenBank/DDBJ whole genome shotgun (WGS) entry which is preliminary data.</text>
</comment>
<evidence type="ECO:0000256" key="1">
    <source>
        <dbReference type="SAM" id="MobiDB-lite"/>
    </source>
</evidence>
<feature type="domain" description="Calcium-activated chloride channel N-terminal" evidence="4">
    <location>
        <begin position="24"/>
        <end position="284"/>
    </location>
</feature>
<evidence type="ECO:0000313" key="5">
    <source>
        <dbReference type="EMBL" id="CAH0102417.1"/>
    </source>
</evidence>
<gene>
    <name evidence="5" type="ORF">DGAL_LOCUS4813</name>
</gene>
<keyword evidence="2" id="KW-1133">Transmembrane helix</keyword>
<dbReference type="PANTHER" id="PTHR48233">
    <property type="entry name" value="MUCIN 4B, ISOFORM B-RELATED"/>
    <property type="match status" value="1"/>
</dbReference>
<evidence type="ECO:0000259" key="4">
    <source>
        <dbReference type="Pfam" id="PF08434"/>
    </source>
</evidence>
<feature type="transmembrane region" description="Helical" evidence="2">
    <location>
        <begin position="1008"/>
        <end position="1029"/>
    </location>
</feature>
<accession>A0A8J2W2J4</accession>
<feature type="region of interest" description="Disordered" evidence="1">
    <location>
        <begin position="1066"/>
        <end position="1117"/>
    </location>
</feature>
<feature type="chain" id="PRO_5035199989" description="Calcium-activated chloride channel N-terminal domain-containing protein" evidence="3">
    <location>
        <begin position="23"/>
        <end position="1188"/>
    </location>
</feature>
<feature type="region of interest" description="Disordered" evidence="1">
    <location>
        <begin position="964"/>
        <end position="1003"/>
    </location>
</feature>